<feature type="region of interest" description="Disordered" evidence="2">
    <location>
        <begin position="32"/>
        <end position="68"/>
    </location>
</feature>
<dbReference type="Gene3D" id="1.25.40.10">
    <property type="entry name" value="Tetratricopeptide repeat domain"/>
    <property type="match status" value="1"/>
</dbReference>
<dbReference type="Pfam" id="PF00515">
    <property type="entry name" value="TPR_1"/>
    <property type="match status" value="1"/>
</dbReference>
<dbReference type="EMBL" id="GL440715">
    <property type="protein sequence ID" value="EFN65480.1"/>
    <property type="molecule type" value="Genomic_DNA"/>
</dbReference>
<proteinExistence type="predicted"/>
<dbReference type="PANTHER" id="PTHR46014">
    <property type="entry name" value="TETRATRICOPEPTIDE REPEAT PROTEIN 1"/>
    <property type="match status" value="1"/>
</dbReference>
<dbReference type="Proteomes" id="UP000000311">
    <property type="component" value="Unassembled WGS sequence"/>
</dbReference>
<reference evidence="3 4" key="1">
    <citation type="journal article" date="2010" name="Science">
        <title>Genomic comparison of the ants Camponotus floridanus and Harpegnathos saltator.</title>
        <authorList>
            <person name="Bonasio R."/>
            <person name="Zhang G."/>
            <person name="Ye C."/>
            <person name="Mutti N.S."/>
            <person name="Fang X."/>
            <person name="Qin N."/>
            <person name="Donahue G."/>
            <person name="Yang P."/>
            <person name="Li Q."/>
            <person name="Li C."/>
            <person name="Zhang P."/>
            <person name="Huang Z."/>
            <person name="Berger S.L."/>
            <person name="Reinberg D."/>
            <person name="Wang J."/>
            <person name="Liebig J."/>
        </authorList>
    </citation>
    <scope>NUCLEOTIDE SEQUENCE [LARGE SCALE GENOMIC DNA]</scope>
    <source>
        <strain evidence="4">C129</strain>
    </source>
</reference>
<dbReference type="PROSITE" id="PS50293">
    <property type="entry name" value="TPR_REGION"/>
    <property type="match status" value="1"/>
</dbReference>
<evidence type="ECO:0000256" key="2">
    <source>
        <dbReference type="SAM" id="MobiDB-lite"/>
    </source>
</evidence>
<evidence type="ECO:0000313" key="4">
    <source>
        <dbReference type="Proteomes" id="UP000000311"/>
    </source>
</evidence>
<name>E2AM74_CAMFO</name>
<organism evidence="4">
    <name type="scientific">Camponotus floridanus</name>
    <name type="common">Florida carpenter ant</name>
    <dbReference type="NCBI Taxonomy" id="104421"/>
    <lineage>
        <taxon>Eukaryota</taxon>
        <taxon>Metazoa</taxon>
        <taxon>Ecdysozoa</taxon>
        <taxon>Arthropoda</taxon>
        <taxon>Hexapoda</taxon>
        <taxon>Insecta</taxon>
        <taxon>Pterygota</taxon>
        <taxon>Neoptera</taxon>
        <taxon>Endopterygota</taxon>
        <taxon>Hymenoptera</taxon>
        <taxon>Apocrita</taxon>
        <taxon>Aculeata</taxon>
        <taxon>Formicoidea</taxon>
        <taxon>Formicidae</taxon>
        <taxon>Formicinae</taxon>
        <taxon>Camponotus</taxon>
    </lineage>
</organism>
<accession>E2AM74</accession>
<dbReference type="InParanoid" id="E2AM74"/>
<gene>
    <name evidence="3" type="ORF">EAG_15287</name>
</gene>
<keyword evidence="1" id="KW-0802">TPR repeat</keyword>
<dbReference type="OMA" id="KSAIDDC"/>
<feature type="repeat" description="TPR" evidence="1">
    <location>
        <begin position="91"/>
        <end position="124"/>
    </location>
</feature>
<evidence type="ECO:0000256" key="1">
    <source>
        <dbReference type="PROSITE-ProRule" id="PRU00339"/>
    </source>
</evidence>
<dbReference type="InterPro" id="IPR011990">
    <property type="entry name" value="TPR-like_helical_dom_sf"/>
</dbReference>
<dbReference type="InterPro" id="IPR052769">
    <property type="entry name" value="TPR_domain_protein"/>
</dbReference>
<protein>
    <submittedName>
        <fullName evidence="3">Tetratricopeptide repeat protein 1</fullName>
    </submittedName>
</protein>
<feature type="compositionally biased region" description="Acidic residues" evidence="2">
    <location>
        <begin position="57"/>
        <end position="68"/>
    </location>
</feature>
<dbReference type="SMART" id="SM00028">
    <property type="entry name" value="TPR"/>
    <property type="match status" value="3"/>
</dbReference>
<dbReference type="InterPro" id="IPR019734">
    <property type="entry name" value="TPR_rpt"/>
</dbReference>
<dbReference type="AlphaFoldDB" id="E2AM74"/>
<keyword evidence="4" id="KW-1185">Reference proteome</keyword>
<dbReference type="OrthoDB" id="1872379at2759"/>
<sequence length="265" mass="29735">MDNASDGSKGLKSNEEVIEELTRDLKSSCIKVDENAESKNTTNDSWDVLDKEKDNDSAQDAEPSDDAIEDLLKDRDLSLSEAEQEELKCEAEGLKQTGNDLFKNGEYVSAISQYTQALQICPLAYSKERSILYANRAAAKAKCQTEKDSAISDCTKAIELNSAYVKAYIRRAQLYEETNKLDEALEDFKKVLTFDPNHTEANHAIKRLPPLINERNEKLKTEMLGKLKELGNIVLKPFGLSTNNFELQQDPNSGGYSVKFHQNPM</sequence>
<dbReference type="FunCoup" id="E2AM74">
    <property type="interactions" value="1712"/>
</dbReference>
<dbReference type="PANTHER" id="PTHR46014:SF1">
    <property type="entry name" value="TETRATRICOPEPTIDE REPEAT PROTEIN 1"/>
    <property type="match status" value="1"/>
</dbReference>
<dbReference type="STRING" id="104421.E2AM74"/>
<feature type="repeat" description="TPR" evidence="1">
    <location>
        <begin position="165"/>
        <end position="198"/>
    </location>
</feature>
<dbReference type="PROSITE" id="PS50005">
    <property type="entry name" value="TPR"/>
    <property type="match status" value="2"/>
</dbReference>
<evidence type="ECO:0000313" key="3">
    <source>
        <dbReference type="EMBL" id="EFN65480.1"/>
    </source>
</evidence>
<dbReference type="KEGG" id="cfo:105253982"/>
<dbReference type="SUPFAM" id="SSF48452">
    <property type="entry name" value="TPR-like"/>
    <property type="match status" value="1"/>
</dbReference>